<dbReference type="Proteomes" id="UP000041254">
    <property type="component" value="Unassembled WGS sequence"/>
</dbReference>
<dbReference type="SUPFAM" id="SSF48056">
    <property type="entry name" value="Di-copper centre-containing domain"/>
    <property type="match status" value="1"/>
</dbReference>
<protein>
    <recommendedName>
        <fullName evidence="4 5">Tyrosinase copper-binding domain-containing protein</fullName>
    </recommendedName>
</protein>
<dbReference type="AlphaFoldDB" id="A0A0G4GQD9"/>
<evidence type="ECO:0000256" key="1">
    <source>
        <dbReference type="ARBA" id="ARBA00022723"/>
    </source>
</evidence>
<dbReference type="InterPro" id="IPR050316">
    <property type="entry name" value="Tyrosinase/Hemocyanin"/>
</dbReference>
<evidence type="ECO:0000259" key="5">
    <source>
        <dbReference type="PROSITE" id="PS00498"/>
    </source>
</evidence>
<keyword evidence="3" id="KW-0732">Signal</keyword>
<dbReference type="InterPro" id="IPR002227">
    <property type="entry name" value="Tyrosinase_Cu-bd"/>
</dbReference>
<feature type="domain" description="Tyrosinase copper-binding" evidence="5">
    <location>
        <begin position="265"/>
        <end position="276"/>
    </location>
</feature>
<dbReference type="PANTHER" id="PTHR11474:SF126">
    <property type="entry name" value="TYROSINASE-LIKE PROTEIN TYR-1-RELATED"/>
    <property type="match status" value="1"/>
</dbReference>
<keyword evidence="7" id="KW-1185">Reference proteome</keyword>
<dbReference type="PANTHER" id="PTHR11474">
    <property type="entry name" value="TYROSINASE FAMILY MEMBER"/>
    <property type="match status" value="1"/>
</dbReference>
<keyword evidence="1" id="KW-0479">Metal-binding</keyword>
<feature type="chain" id="PRO_5005191022" description="Tyrosinase copper-binding domain-containing protein" evidence="3">
    <location>
        <begin position="34"/>
        <end position="386"/>
    </location>
</feature>
<reference evidence="6 7" key="1">
    <citation type="submission" date="2014-11" db="EMBL/GenBank/DDBJ databases">
        <authorList>
            <person name="Zhu J."/>
            <person name="Qi W."/>
            <person name="Song R."/>
        </authorList>
    </citation>
    <scope>NUCLEOTIDE SEQUENCE [LARGE SCALE GENOMIC DNA]</scope>
</reference>
<dbReference type="GO" id="GO:0016491">
    <property type="term" value="F:oxidoreductase activity"/>
    <property type="evidence" value="ECO:0007669"/>
    <property type="project" value="InterPro"/>
</dbReference>
<feature type="signal peptide" evidence="3">
    <location>
        <begin position="1"/>
        <end position="33"/>
    </location>
</feature>
<organism evidence="6 7">
    <name type="scientific">Vitrella brassicaformis (strain CCMP3155)</name>
    <dbReference type="NCBI Taxonomy" id="1169540"/>
    <lineage>
        <taxon>Eukaryota</taxon>
        <taxon>Sar</taxon>
        <taxon>Alveolata</taxon>
        <taxon>Colpodellida</taxon>
        <taxon>Vitrellaceae</taxon>
        <taxon>Vitrella</taxon>
    </lineage>
</organism>
<dbReference type="Pfam" id="PF00264">
    <property type="entry name" value="Tyrosinase"/>
    <property type="match status" value="1"/>
</dbReference>
<dbReference type="VEuPathDB" id="CryptoDB:Vbra_18341"/>
<dbReference type="OrthoDB" id="6132182at2759"/>
<dbReference type="PROSITE" id="PS00498">
    <property type="entry name" value="TYROSINASE_2"/>
    <property type="match status" value="1"/>
</dbReference>
<dbReference type="InterPro" id="IPR008922">
    <property type="entry name" value="Di-copper_centre_dom_sf"/>
</dbReference>
<evidence type="ECO:0000256" key="3">
    <source>
        <dbReference type="SAM" id="SignalP"/>
    </source>
</evidence>
<sequence>MTQRPCPPSRLALHASLPALAALLLLLLSSARAQHVCEKDDVRVRREIRDLSDDERETFIDAIITLHRTPSTLGNFSQYEEFTYIHKLDPWSSHHDNRFFPWHRKIVYDFETRLRAINKSIAIPYWDWTRDAHHVHTAPVFTPQWFGGSGATADDDIQCVPDGRFSQAEGNFSLHFAPDFSTNVELSGPECLRRGIWLNGTGRDVILRFPSMREVEFVFQLEEYVPFRKVLEVFHWYPHVIVGGRGRGSWDRSGGELNSFASSNDPLFYVHHSFIDKLYHRWQQQHGHDNYSGNATLSPWGVPVAAVSNLTEMCVEYRESDITDAERDAHEAAYNASFPNPLHIPPTWRRVLGSAMVRRMEQEILAVQPHTVDGSNGPARQLLRGR</sequence>
<dbReference type="InParanoid" id="A0A0G4GQD9"/>
<gene>
    <name evidence="6" type="ORF">Vbra_18341</name>
</gene>
<evidence type="ECO:0000313" key="6">
    <source>
        <dbReference type="EMBL" id="CEM32668.1"/>
    </source>
</evidence>
<evidence type="ECO:0000259" key="4">
    <source>
        <dbReference type="PROSITE" id="PS00497"/>
    </source>
</evidence>
<dbReference type="PROSITE" id="PS00497">
    <property type="entry name" value="TYROSINASE_1"/>
    <property type="match status" value="1"/>
</dbReference>
<evidence type="ECO:0000256" key="2">
    <source>
        <dbReference type="ARBA" id="ARBA00023008"/>
    </source>
</evidence>
<keyword evidence="2" id="KW-0186">Copper</keyword>
<dbReference type="PRINTS" id="PR00092">
    <property type="entry name" value="TYROSINASE"/>
</dbReference>
<proteinExistence type="predicted"/>
<accession>A0A0G4GQD9</accession>
<feature type="domain" description="Tyrosinase copper-binding" evidence="4">
    <location>
        <begin position="94"/>
        <end position="111"/>
    </location>
</feature>
<dbReference type="Gene3D" id="1.10.1280.10">
    <property type="entry name" value="Di-copper center containing domain from catechol oxidase"/>
    <property type="match status" value="1"/>
</dbReference>
<evidence type="ECO:0000313" key="7">
    <source>
        <dbReference type="Proteomes" id="UP000041254"/>
    </source>
</evidence>
<name>A0A0G4GQD9_VITBC</name>
<dbReference type="EMBL" id="CDMY01000759">
    <property type="protein sequence ID" value="CEM32668.1"/>
    <property type="molecule type" value="Genomic_DNA"/>
</dbReference>
<dbReference type="GO" id="GO:0046872">
    <property type="term" value="F:metal ion binding"/>
    <property type="evidence" value="ECO:0007669"/>
    <property type="project" value="UniProtKB-KW"/>
</dbReference>